<organism evidence="2 3">
    <name type="scientific">Puccinia graminis f. sp. tritici</name>
    <dbReference type="NCBI Taxonomy" id="56615"/>
    <lineage>
        <taxon>Eukaryota</taxon>
        <taxon>Fungi</taxon>
        <taxon>Dikarya</taxon>
        <taxon>Basidiomycota</taxon>
        <taxon>Pucciniomycotina</taxon>
        <taxon>Pucciniomycetes</taxon>
        <taxon>Pucciniales</taxon>
        <taxon>Pucciniaceae</taxon>
        <taxon>Puccinia</taxon>
    </lineage>
</organism>
<dbReference type="SUPFAM" id="SSF53448">
    <property type="entry name" value="Nucleotide-diphospho-sugar transferases"/>
    <property type="match status" value="1"/>
</dbReference>
<feature type="region of interest" description="Disordered" evidence="1">
    <location>
        <begin position="102"/>
        <end position="129"/>
    </location>
</feature>
<gene>
    <name evidence="2" type="primary">CLP1_2</name>
    <name evidence="2" type="ORF">PGTUg99_008319</name>
</gene>
<comment type="caution">
    <text evidence="2">The sequence shown here is derived from an EMBL/GenBank/DDBJ whole genome shotgun (WGS) entry which is preliminary data.</text>
</comment>
<reference evidence="2 3" key="1">
    <citation type="submission" date="2019-05" db="EMBL/GenBank/DDBJ databases">
        <title>Emergence of the Ug99 lineage of the wheat stem rust pathogen through somatic hybridization.</title>
        <authorList>
            <person name="Li F."/>
            <person name="Upadhyaya N.M."/>
            <person name="Sperschneider J."/>
            <person name="Matny O."/>
            <person name="Nguyen-Phuc H."/>
            <person name="Mago R."/>
            <person name="Raley C."/>
            <person name="Miller M.E."/>
            <person name="Silverstein K.A.T."/>
            <person name="Henningsen E."/>
            <person name="Hirsch C.D."/>
            <person name="Visser B."/>
            <person name="Pretorius Z.A."/>
            <person name="Steffenson B.J."/>
            <person name="Schwessinger B."/>
            <person name="Dodds P.N."/>
            <person name="Figueroa M."/>
        </authorList>
    </citation>
    <scope>NUCLEOTIDE SEQUENCE [LARGE SCALE GENOMIC DNA]</scope>
    <source>
        <strain evidence="2 3">Ug99</strain>
    </source>
</reference>
<dbReference type="Gene3D" id="3.90.550.10">
    <property type="entry name" value="Spore Coat Polysaccharide Biosynthesis Protein SpsA, Chain A"/>
    <property type="match status" value="1"/>
</dbReference>
<dbReference type="AlphaFoldDB" id="A0A5B0SJK4"/>
<evidence type="ECO:0000313" key="2">
    <source>
        <dbReference type="EMBL" id="KAA1138151.1"/>
    </source>
</evidence>
<proteinExistence type="predicted"/>
<protein>
    <submittedName>
        <fullName evidence="2">Cleavage polyadenylation factor subunit clp1</fullName>
    </submittedName>
</protein>
<evidence type="ECO:0000313" key="3">
    <source>
        <dbReference type="Proteomes" id="UP000325313"/>
    </source>
</evidence>
<dbReference type="EMBL" id="VDEP01000003">
    <property type="protein sequence ID" value="KAA1138151.1"/>
    <property type="molecule type" value="Genomic_DNA"/>
</dbReference>
<evidence type="ECO:0000256" key="1">
    <source>
        <dbReference type="SAM" id="MobiDB-lite"/>
    </source>
</evidence>
<dbReference type="InterPro" id="IPR029044">
    <property type="entry name" value="Nucleotide-diphossugar_trans"/>
</dbReference>
<sequence>MYIRSCIELIDCESSIKQKACEKGNDIDDARILNDDDWQSLSSSPTKSDSQCKLIERISSSFIGKALTEYVAEESTIPAYMALHLASECARLGSVAPKHFVPHVKPPPRLQVSSDAQEPDEEKHGSLASGKSTLIKTLATWAVKSGRTKVKGPGLLLVNLNPNDVGWTVPGTFSVAPLDVLIPTTTPVLPFGSTPTTGSSTATNGEGGFPINIDVEIELWLNKFQSFEFKLAYHIADKNIPHIDLKSKELIKPNQPNGIKLELFIFDFFPFVNSLSLLEVDRIK</sequence>
<accession>A0A5B0SJK4</accession>
<name>A0A5B0SJK4_PUCGR</name>
<dbReference type="Proteomes" id="UP000325313">
    <property type="component" value="Unassembled WGS sequence"/>
</dbReference>